<dbReference type="EMBL" id="JAAEJV010000055">
    <property type="protein sequence ID" value="MBF5059962.1"/>
    <property type="molecule type" value="Genomic_DNA"/>
</dbReference>
<comment type="caution">
    <text evidence="2">The sequence shown here is derived from an EMBL/GenBank/DDBJ whole genome shotgun (WGS) entry which is preliminary data.</text>
</comment>
<dbReference type="Proteomes" id="UP001194714">
    <property type="component" value="Unassembled WGS sequence"/>
</dbReference>
<evidence type="ECO:0000256" key="1">
    <source>
        <dbReference type="SAM" id="Coils"/>
    </source>
</evidence>
<dbReference type="InterPro" id="IPR009057">
    <property type="entry name" value="Homeodomain-like_sf"/>
</dbReference>
<evidence type="ECO:0000313" key="3">
    <source>
        <dbReference type="EMBL" id="MBF5059962.1"/>
    </source>
</evidence>
<proteinExistence type="predicted"/>
<keyword evidence="4" id="KW-1185">Reference proteome</keyword>
<evidence type="ECO:0000313" key="2">
    <source>
        <dbReference type="EMBL" id="MBF5058695.1"/>
    </source>
</evidence>
<evidence type="ECO:0000313" key="4">
    <source>
        <dbReference type="Proteomes" id="UP001194714"/>
    </source>
</evidence>
<dbReference type="RefSeq" id="WP_194846977.1">
    <property type="nucleotide sequence ID" value="NZ_JAAEJV010000002.1"/>
</dbReference>
<evidence type="ECO:0008006" key="5">
    <source>
        <dbReference type="Google" id="ProtNLM"/>
    </source>
</evidence>
<sequence length="97" mass="11243">MAKKRKTYSAEFKLKAVLEILKEDKTASQLAGELEVNPMVLAGWKKHFKEVGLQVFEKPRRASGLKRSEKEKAELFEQIGRLKMEIEWLKKKLAILT</sequence>
<protein>
    <recommendedName>
        <fullName evidence="5">Transposase</fullName>
    </recommendedName>
</protein>
<dbReference type="EMBL" id="JAAEJV010000002">
    <property type="protein sequence ID" value="MBF5058695.1"/>
    <property type="molecule type" value="Genomic_DNA"/>
</dbReference>
<organism evidence="2 4">
    <name type="scientific">Candidatus Neptunichlamydia vexilliferae</name>
    <dbReference type="NCBI Taxonomy" id="1651774"/>
    <lineage>
        <taxon>Bacteria</taxon>
        <taxon>Pseudomonadati</taxon>
        <taxon>Chlamydiota</taxon>
        <taxon>Chlamydiia</taxon>
        <taxon>Parachlamydiales</taxon>
        <taxon>Simkaniaceae</taxon>
        <taxon>Candidatus Neptunichlamydia</taxon>
    </lineage>
</organism>
<accession>A0ABS0AXJ7</accession>
<feature type="coiled-coil region" evidence="1">
    <location>
        <begin position="65"/>
        <end position="92"/>
    </location>
</feature>
<dbReference type="Pfam" id="PF01527">
    <property type="entry name" value="HTH_Tnp_1"/>
    <property type="match status" value="1"/>
</dbReference>
<keyword evidence="1" id="KW-0175">Coiled coil</keyword>
<reference evidence="2 4" key="1">
    <citation type="submission" date="2020-01" db="EMBL/GenBank/DDBJ databases">
        <title>Draft genome sequence of Cand. Neptunochlamydia vexilliferae K9.</title>
        <authorList>
            <person name="Schulz F."/>
            <person name="Koestlbacher S."/>
            <person name="Wascher F."/>
            <person name="Pizzetti I."/>
            <person name="Horn M."/>
        </authorList>
    </citation>
    <scope>NUCLEOTIDE SEQUENCE [LARGE SCALE GENOMIC DNA]</scope>
    <source>
        <strain evidence="2 4">K9</strain>
    </source>
</reference>
<gene>
    <name evidence="2" type="ORF">NEPTK9_000194</name>
    <name evidence="3" type="ORF">NEPTK9_001486</name>
</gene>
<dbReference type="SUPFAM" id="SSF46689">
    <property type="entry name" value="Homeodomain-like"/>
    <property type="match status" value="1"/>
</dbReference>
<dbReference type="InterPro" id="IPR002514">
    <property type="entry name" value="Transposase_8"/>
</dbReference>
<name>A0ABS0AXJ7_9BACT</name>
<dbReference type="Gene3D" id="1.10.10.60">
    <property type="entry name" value="Homeodomain-like"/>
    <property type="match status" value="1"/>
</dbReference>